<evidence type="ECO:0000259" key="2">
    <source>
        <dbReference type="Pfam" id="PF00326"/>
    </source>
</evidence>
<dbReference type="SUPFAM" id="SSF53474">
    <property type="entry name" value="alpha/beta-Hydrolases"/>
    <property type="match status" value="2"/>
</dbReference>
<sequence>MTQKIFSCAVSKLIIIPFAFLHFGLLAQNKYRFEKGLYLQITHSYGREAVYSDEFLWNYYNGTFIEPKEGKSINGKQVDQAKWTFIQTDTSGFFRPSPGMGGNLRNPNNPAGPGRIEKIANSTSTQQNANPRRGLGPTYLYLTYNAKKAQAAILNIKGNSAVLINGELHSGDPYRMGWLNIPVQLKKGLNEFYVRGILVQAELSFPTQPAILDINDATLPDIVLGKNNSKLLAGVVVINNTSKNMYDLNIENTIEGSTSTTPVPVIPAYSTRKISVQIDASKIVAIGSPTVKLGLFKKGKLIDQKNINLRSVSASTPYRHTFTSEIDGSLQYFAVNPATGGEKSGDALFFSVHGAGVEALGQAQAYHAKDWGTLVAPTNRRPRGFNWEDWGRLDALEVLALAKQTLKPDTQRVYLTGHSMGGHGTWFLGATYPDKWAAIAPCAGYPTLKGYGSADGLIPEKGRNEMENILLRSSNQSDVIAYTSNYKPLGIYVLHGDADRTVPISYARQMRNILGEFHPDFSYYEYPGGSHWYSNESVDWKPMFDYFKWHKRKVDKDVNKIDFKTANPGISASYYWATIYQQEEALSYSHIQLTRDLENNTIQGRTDNLKTLALNLDAFPEGQHINIMLDSLSQISYQRSAKDAMIYLRKAKQGWQIIEKPSPAEKGPHRNGMFKEAFNHNMVYVYGTKGTPEENKWAIEKAKYDAESWYYRGNGSFDIIADTEFDTTAYANRNIILIGNSQTNCAWNVLLTDCPISVTSSAIKLGVHKYEGNDLGGYFIWKKQGSNIQTIGIITGTGIKGMKAATANQYFAGASGFPDYMFFKLDMLKYGPSSLIDAGFYTNDWLVE</sequence>
<evidence type="ECO:0000256" key="1">
    <source>
        <dbReference type="ARBA" id="ARBA00022729"/>
    </source>
</evidence>
<reference evidence="3 4" key="1">
    <citation type="journal article" date="2020" name="G3 (Bethesda)">
        <title>CeMbio - The Caenorhabditis elegans Microbiome Resource.</title>
        <authorList>
            <person name="Dirksen P."/>
            <person name="Assie A."/>
            <person name="Zimmermann J."/>
            <person name="Zhang F."/>
            <person name="Tietje A.M."/>
            <person name="Marsh S.A."/>
            <person name="Felix M.A."/>
            <person name="Shapira M."/>
            <person name="Kaleta C."/>
            <person name="Schulenburg H."/>
            <person name="Samuel B."/>
        </authorList>
    </citation>
    <scope>NUCLEOTIDE SEQUENCE [LARGE SCALE GENOMIC DNA]</scope>
    <source>
        <strain evidence="3 4">BIGb0170</strain>
    </source>
</reference>
<dbReference type="GO" id="GO:0008236">
    <property type="term" value="F:serine-type peptidase activity"/>
    <property type="evidence" value="ECO:0007669"/>
    <property type="project" value="InterPro"/>
</dbReference>
<dbReference type="AlphaFoldDB" id="A0A7G5EB59"/>
<name>A0A7G5EB59_9SPHI</name>
<evidence type="ECO:0000313" key="3">
    <source>
        <dbReference type="EMBL" id="QMV71234.1"/>
    </source>
</evidence>
<feature type="domain" description="Peptidase S9 prolyl oligopeptidase catalytic" evidence="2">
    <location>
        <begin position="387"/>
        <end position="554"/>
    </location>
</feature>
<dbReference type="Pfam" id="PF00326">
    <property type="entry name" value="Peptidase_S9"/>
    <property type="match status" value="1"/>
</dbReference>
<protein>
    <submittedName>
        <fullName evidence="3">Prolyl oligopeptidase family serine peptidase</fullName>
    </submittedName>
</protein>
<dbReference type="Proteomes" id="UP000515450">
    <property type="component" value="Chromosome"/>
</dbReference>
<organism evidence="3 4">
    <name type="scientific">Sphingobacterium paramultivorum</name>
    <dbReference type="NCBI Taxonomy" id="2886510"/>
    <lineage>
        <taxon>Bacteria</taxon>
        <taxon>Pseudomonadati</taxon>
        <taxon>Bacteroidota</taxon>
        <taxon>Sphingobacteriia</taxon>
        <taxon>Sphingobacteriales</taxon>
        <taxon>Sphingobacteriaceae</taxon>
        <taxon>Sphingobacterium</taxon>
    </lineage>
</organism>
<dbReference type="EMBL" id="CP058555">
    <property type="protein sequence ID" value="QMV71234.1"/>
    <property type="molecule type" value="Genomic_DNA"/>
</dbReference>
<dbReference type="GO" id="GO:0006508">
    <property type="term" value="P:proteolysis"/>
    <property type="evidence" value="ECO:0007669"/>
    <property type="project" value="InterPro"/>
</dbReference>
<dbReference type="InterPro" id="IPR050955">
    <property type="entry name" value="Plant_Biomass_Hydrol_Est"/>
</dbReference>
<keyword evidence="1" id="KW-0732">Signal</keyword>
<dbReference type="PANTHER" id="PTHR43037">
    <property type="entry name" value="UNNAMED PRODUCT-RELATED"/>
    <property type="match status" value="1"/>
</dbReference>
<dbReference type="InterPro" id="IPR029058">
    <property type="entry name" value="AB_hydrolase_fold"/>
</dbReference>
<keyword evidence="4" id="KW-1185">Reference proteome</keyword>
<proteinExistence type="predicted"/>
<dbReference type="Gene3D" id="3.40.50.1820">
    <property type="entry name" value="alpha/beta hydrolase"/>
    <property type="match status" value="1"/>
</dbReference>
<dbReference type="PANTHER" id="PTHR43037:SF4">
    <property type="entry name" value="PEPTIDASE S9 PROLYL OLIGOPEPTIDASE CATALYTIC DOMAIN-CONTAINING PROTEIN"/>
    <property type="match status" value="1"/>
</dbReference>
<dbReference type="InterPro" id="IPR001375">
    <property type="entry name" value="Peptidase_S9_cat"/>
</dbReference>
<evidence type="ECO:0000313" key="4">
    <source>
        <dbReference type="Proteomes" id="UP000515450"/>
    </source>
</evidence>
<gene>
    <name evidence="3" type="ORF">HS960_17175</name>
</gene>
<accession>A0A7G5EB59</accession>